<comment type="caution">
    <text evidence="1">The sequence shown here is derived from an EMBL/GenBank/DDBJ whole genome shotgun (WGS) entry which is preliminary data.</text>
</comment>
<dbReference type="Proteomes" id="UP000483672">
    <property type="component" value="Unassembled WGS sequence"/>
</dbReference>
<accession>A0A6G1M9U0</accession>
<evidence type="ECO:0000313" key="2">
    <source>
        <dbReference type="Proteomes" id="UP000483672"/>
    </source>
</evidence>
<proteinExistence type="predicted"/>
<evidence type="ECO:0000313" key="1">
    <source>
        <dbReference type="EMBL" id="KAF3224383.1"/>
    </source>
</evidence>
<protein>
    <submittedName>
        <fullName evidence="1">Uncharacterized protein</fullName>
    </submittedName>
</protein>
<sequence>MVCDINFKPHLFKVASFSQSPTSQKFIVDCSNHPKSPIYQIPYGHKLTDNSTGDLLYFRRFDVKYHARFLTPPLWIAIFWMLHILNSHSCLKTLLPRHQWRVKFISIPQVPPFTYKNGEETSGLEKKFTIIFQLCEIEQRISYDCVRYMDKRYGIEKFSGHELDGGLE</sequence>
<name>A0A6G1M9U0_ORBOL</name>
<organism evidence="1 2">
    <name type="scientific">Orbilia oligospora</name>
    <name type="common">Nematode-trapping fungus</name>
    <name type="synonym">Arthrobotrys oligospora</name>
    <dbReference type="NCBI Taxonomy" id="2813651"/>
    <lineage>
        <taxon>Eukaryota</taxon>
        <taxon>Fungi</taxon>
        <taxon>Dikarya</taxon>
        <taxon>Ascomycota</taxon>
        <taxon>Pezizomycotina</taxon>
        <taxon>Orbiliomycetes</taxon>
        <taxon>Orbiliales</taxon>
        <taxon>Orbiliaceae</taxon>
        <taxon>Orbilia</taxon>
    </lineage>
</organism>
<gene>
    <name evidence="1" type="ORF">TWF191_006166</name>
</gene>
<reference evidence="1 2" key="1">
    <citation type="submission" date="2019-06" db="EMBL/GenBank/DDBJ databases">
        <authorList>
            <person name="Palmer J.M."/>
        </authorList>
    </citation>
    <scope>NUCLEOTIDE SEQUENCE [LARGE SCALE GENOMIC DNA]</scope>
    <source>
        <strain evidence="1 2">TWF191</strain>
    </source>
</reference>
<dbReference type="EMBL" id="WIPF01000033">
    <property type="protein sequence ID" value="KAF3224383.1"/>
    <property type="molecule type" value="Genomic_DNA"/>
</dbReference>
<dbReference type="AlphaFoldDB" id="A0A6G1M9U0"/>